<reference evidence="4 5" key="1">
    <citation type="submission" date="2017-03" db="EMBL/GenBank/DDBJ databases">
        <title>Genomes of endolithic fungi from Antarctica.</title>
        <authorList>
            <person name="Coleine C."/>
            <person name="Masonjones S."/>
            <person name="Stajich J.E."/>
        </authorList>
    </citation>
    <scope>NUCLEOTIDE SEQUENCE [LARGE SCALE GENOMIC DNA]</scope>
    <source>
        <strain evidence="4 5">CCFEE 6315</strain>
    </source>
</reference>
<protein>
    <recommendedName>
        <fullName evidence="3">Fe2OG dioxygenase domain-containing protein</fullName>
    </recommendedName>
</protein>
<comment type="similarity">
    <text evidence="1 2">Belongs to the iron/ascorbate-dependent oxidoreductase family.</text>
</comment>
<comment type="caution">
    <text evidence="4">The sequence shown here is derived from an EMBL/GenBank/DDBJ whole genome shotgun (WGS) entry which is preliminary data.</text>
</comment>
<dbReference type="GO" id="GO:0044283">
    <property type="term" value="P:small molecule biosynthetic process"/>
    <property type="evidence" value="ECO:0007669"/>
    <property type="project" value="UniProtKB-ARBA"/>
</dbReference>
<dbReference type="EMBL" id="NAJL01000015">
    <property type="protein sequence ID" value="TKA29149.1"/>
    <property type="molecule type" value="Genomic_DNA"/>
</dbReference>
<dbReference type="Pfam" id="PF03171">
    <property type="entry name" value="2OG-FeII_Oxy"/>
    <property type="match status" value="1"/>
</dbReference>
<name>A0A4V5N4Z6_9PEZI</name>
<dbReference type="OrthoDB" id="288590at2759"/>
<organism evidence="4 5">
    <name type="scientific">Salinomyces thailandicus</name>
    <dbReference type="NCBI Taxonomy" id="706561"/>
    <lineage>
        <taxon>Eukaryota</taxon>
        <taxon>Fungi</taxon>
        <taxon>Dikarya</taxon>
        <taxon>Ascomycota</taxon>
        <taxon>Pezizomycotina</taxon>
        <taxon>Dothideomycetes</taxon>
        <taxon>Dothideomycetidae</taxon>
        <taxon>Mycosphaerellales</taxon>
        <taxon>Teratosphaeriaceae</taxon>
        <taxon>Salinomyces</taxon>
    </lineage>
</organism>
<evidence type="ECO:0000313" key="5">
    <source>
        <dbReference type="Proteomes" id="UP000308549"/>
    </source>
</evidence>
<evidence type="ECO:0000256" key="1">
    <source>
        <dbReference type="ARBA" id="ARBA00008056"/>
    </source>
</evidence>
<dbReference type="PROSITE" id="PS51471">
    <property type="entry name" value="FE2OG_OXY"/>
    <property type="match status" value="1"/>
</dbReference>
<dbReference type="Gene3D" id="2.60.120.330">
    <property type="entry name" value="B-lactam Antibiotic, Isopenicillin N Synthase, Chain"/>
    <property type="match status" value="1"/>
</dbReference>
<dbReference type="InterPro" id="IPR050231">
    <property type="entry name" value="Iron_ascorbate_oxido_reductase"/>
</dbReference>
<dbReference type="InterPro" id="IPR027443">
    <property type="entry name" value="IPNS-like_sf"/>
</dbReference>
<dbReference type="PANTHER" id="PTHR47990">
    <property type="entry name" value="2-OXOGLUTARATE (2OG) AND FE(II)-DEPENDENT OXYGENASE SUPERFAMILY PROTEIN-RELATED"/>
    <property type="match status" value="1"/>
</dbReference>
<keyword evidence="5" id="KW-1185">Reference proteome</keyword>
<evidence type="ECO:0000259" key="3">
    <source>
        <dbReference type="PROSITE" id="PS51471"/>
    </source>
</evidence>
<dbReference type="GO" id="GO:0046872">
    <property type="term" value="F:metal ion binding"/>
    <property type="evidence" value="ECO:0007669"/>
    <property type="project" value="UniProtKB-KW"/>
</dbReference>
<evidence type="ECO:0000256" key="2">
    <source>
        <dbReference type="RuleBase" id="RU003682"/>
    </source>
</evidence>
<keyword evidence="2" id="KW-0479">Metal-binding</keyword>
<dbReference type="AlphaFoldDB" id="A0A4V5N4Z6"/>
<dbReference type="InterPro" id="IPR044861">
    <property type="entry name" value="IPNS-like_FE2OG_OXY"/>
</dbReference>
<dbReference type="InterPro" id="IPR005123">
    <property type="entry name" value="Oxoglu/Fe-dep_dioxygenase_dom"/>
</dbReference>
<dbReference type="PRINTS" id="PR00682">
    <property type="entry name" value="IPNSYNTHASE"/>
</dbReference>
<dbReference type="InterPro" id="IPR026992">
    <property type="entry name" value="DIOX_N"/>
</dbReference>
<gene>
    <name evidence="4" type="ORF">B0A50_03659</name>
</gene>
<sequence length="390" mass="43321">MIGRSPKRGLSVSFAVDADINVSRRAFHCPRRSYLTSLLAPTRRTANTVGDMTPDAVSNAVAEDGLEIPLIDFSAFTSADDPTKRSTAQAVVSGFQKAGFIYLKNHGIAKPDVATTFAESAKFFQRPLDQKMAMGWTTPEANRGYSQPGREKTTDLKNAAEIEAKRAEEGADLKESFEIGREGEPEHPNHWPDQFDADGQVFRTRMLAFHAQCKQLHIQVMRAIAVGLGIEETWFDSYCSRGDNTLRLLYYPEVRSEVFKENKNTVRAGAHTDYGSITLLFQGMAGGLQVLSPNGNFIDATPVEDTIVVNAADLLARWSNDTIKSTKHRVVEPKTKADVHPARYSIAYFCNPDFDRFIDAIPGTYSETREKNYEGINSGEYLAQRLAATY</sequence>
<feature type="domain" description="Fe2OG dioxygenase" evidence="3">
    <location>
        <begin position="242"/>
        <end position="352"/>
    </location>
</feature>
<evidence type="ECO:0000313" key="4">
    <source>
        <dbReference type="EMBL" id="TKA29149.1"/>
    </source>
</evidence>
<dbReference type="FunFam" id="2.60.120.330:FF:000030">
    <property type="entry name" value="Thymine dioxygenase"/>
    <property type="match status" value="1"/>
</dbReference>
<accession>A0A4V5N4Z6</accession>
<proteinExistence type="inferred from homology"/>
<keyword evidence="2" id="KW-0560">Oxidoreductase</keyword>
<dbReference type="GO" id="GO:0016491">
    <property type="term" value="F:oxidoreductase activity"/>
    <property type="evidence" value="ECO:0007669"/>
    <property type="project" value="UniProtKB-KW"/>
</dbReference>
<dbReference type="SUPFAM" id="SSF51197">
    <property type="entry name" value="Clavaminate synthase-like"/>
    <property type="match status" value="1"/>
</dbReference>
<keyword evidence="2" id="KW-0408">Iron</keyword>
<dbReference type="Pfam" id="PF14226">
    <property type="entry name" value="DIOX_N"/>
    <property type="match status" value="1"/>
</dbReference>
<dbReference type="Proteomes" id="UP000308549">
    <property type="component" value="Unassembled WGS sequence"/>
</dbReference>